<proteinExistence type="predicted"/>
<evidence type="ECO:0000313" key="1">
    <source>
        <dbReference type="EMBL" id="KAL0449720.1"/>
    </source>
</evidence>
<comment type="caution">
    <text evidence="1">The sequence shown here is derived from an EMBL/GenBank/DDBJ whole genome shotgun (WGS) entry which is preliminary data.</text>
</comment>
<protein>
    <submittedName>
        <fullName evidence="1">Uncharacterized protein</fullName>
    </submittedName>
</protein>
<dbReference type="AlphaFoldDB" id="A0AAW2X8A1"/>
<sequence>MTTKYISVELLSYFLVVRREKVKHLPLLEESHLEESLKRIEKVKYLALLEESLKRRKKIKESLKRREKVKHLSLLGGES</sequence>
<reference evidence="1" key="2">
    <citation type="journal article" date="2024" name="Plant">
        <title>Genomic evolution and insights into agronomic trait innovations of Sesamum species.</title>
        <authorList>
            <person name="Miao H."/>
            <person name="Wang L."/>
            <person name="Qu L."/>
            <person name="Liu H."/>
            <person name="Sun Y."/>
            <person name="Le M."/>
            <person name="Wang Q."/>
            <person name="Wei S."/>
            <person name="Zheng Y."/>
            <person name="Lin W."/>
            <person name="Duan Y."/>
            <person name="Cao H."/>
            <person name="Xiong S."/>
            <person name="Wang X."/>
            <person name="Wei L."/>
            <person name="Li C."/>
            <person name="Ma Q."/>
            <person name="Ju M."/>
            <person name="Zhao R."/>
            <person name="Li G."/>
            <person name="Mu C."/>
            <person name="Tian Q."/>
            <person name="Mei H."/>
            <person name="Zhang T."/>
            <person name="Gao T."/>
            <person name="Zhang H."/>
        </authorList>
    </citation>
    <scope>NUCLEOTIDE SEQUENCE</scope>
    <source>
        <strain evidence="1">KEN1</strain>
    </source>
</reference>
<dbReference type="EMBL" id="JACGWN010000005">
    <property type="protein sequence ID" value="KAL0449720.1"/>
    <property type="molecule type" value="Genomic_DNA"/>
</dbReference>
<name>A0AAW2X8A1_9LAMI</name>
<organism evidence="1">
    <name type="scientific">Sesamum latifolium</name>
    <dbReference type="NCBI Taxonomy" id="2727402"/>
    <lineage>
        <taxon>Eukaryota</taxon>
        <taxon>Viridiplantae</taxon>
        <taxon>Streptophyta</taxon>
        <taxon>Embryophyta</taxon>
        <taxon>Tracheophyta</taxon>
        <taxon>Spermatophyta</taxon>
        <taxon>Magnoliopsida</taxon>
        <taxon>eudicotyledons</taxon>
        <taxon>Gunneridae</taxon>
        <taxon>Pentapetalae</taxon>
        <taxon>asterids</taxon>
        <taxon>lamiids</taxon>
        <taxon>Lamiales</taxon>
        <taxon>Pedaliaceae</taxon>
        <taxon>Sesamum</taxon>
    </lineage>
</organism>
<accession>A0AAW2X8A1</accession>
<reference evidence="1" key="1">
    <citation type="submission" date="2020-06" db="EMBL/GenBank/DDBJ databases">
        <authorList>
            <person name="Li T."/>
            <person name="Hu X."/>
            <person name="Zhang T."/>
            <person name="Song X."/>
            <person name="Zhang H."/>
            <person name="Dai N."/>
            <person name="Sheng W."/>
            <person name="Hou X."/>
            <person name="Wei L."/>
        </authorList>
    </citation>
    <scope>NUCLEOTIDE SEQUENCE</scope>
    <source>
        <strain evidence="1">KEN1</strain>
        <tissue evidence="1">Leaf</tissue>
    </source>
</reference>
<gene>
    <name evidence="1" type="ORF">Slati_1528400</name>
</gene>